<dbReference type="InterPro" id="IPR015915">
    <property type="entry name" value="Kelch-typ_b-propeller"/>
</dbReference>
<dbReference type="Proteomes" id="UP000031668">
    <property type="component" value="Unassembled WGS sequence"/>
</dbReference>
<organism evidence="3 4">
    <name type="scientific">Thelohanellus kitauei</name>
    <name type="common">Myxosporean</name>
    <dbReference type="NCBI Taxonomy" id="669202"/>
    <lineage>
        <taxon>Eukaryota</taxon>
        <taxon>Metazoa</taxon>
        <taxon>Cnidaria</taxon>
        <taxon>Myxozoa</taxon>
        <taxon>Myxosporea</taxon>
        <taxon>Bivalvulida</taxon>
        <taxon>Platysporina</taxon>
        <taxon>Myxobolidae</taxon>
        <taxon>Thelohanellus</taxon>
    </lineage>
</organism>
<evidence type="ECO:0000313" key="3">
    <source>
        <dbReference type="EMBL" id="KII70759.1"/>
    </source>
</evidence>
<evidence type="ECO:0000256" key="2">
    <source>
        <dbReference type="ARBA" id="ARBA00022737"/>
    </source>
</evidence>
<dbReference type="OrthoDB" id="10251809at2759"/>
<reference evidence="3 4" key="1">
    <citation type="journal article" date="2014" name="Genome Biol. Evol.">
        <title>The genome of the myxosporean Thelohanellus kitauei shows adaptations to nutrient acquisition within its fish host.</title>
        <authorList>
            <person name="Yang Y."/>
            <person name="Xiong J."/>
            <person name="Zhou Z."/>
            <person name="Huo F."/>
            <person name="Miao W."/>
            <person name="Ran C."/>
            <person name="Liu Y."/>
            <person name="Zhang J."/>
            <person name="Feng J."/>
            <person name="Wang M."/>
            <person name="Wang M."/>
            <person name="Wang L."/>
            <person name="Yao B."/>
        </authorList>
    </citation>
    <scope>NUCLEOTIDE SEQUENCE [LARGE SCALE GENOMIC DNA]</scope>
    <source>
        <strain evidence="3">Wuqing</strain>
    </source>
</reference>
<dbReference type="Gene3D" id="2.120.10.80">
    <property type="entry name" value="Kelch-type beta propeller"/>
    <property type="match status" value="2"/>
</dbReference>
<dbReference type="AlphaFoldDB" id="A0A0C2IZ09"/>
<sequence length="346" mass="39715">MSSYIYYIDTLNAIEIVTEPLSLTKHSMTSVKEYVIINGGLDDSSMIHNALFTYNTVTNIWRAYQPPGWVGFGMFCSSICGIGNQVYVFGGIDFIDVYRHTNSVFSLNLINGKWQNLFRRTENHDQNTPPPMKNSVMWYHNRRLYNFGGSLNNAGFENTIYKFCLKTSTWSKVRQIGSKPLIDRRIFGTIYKNQFYIFGASLITGENKFTLVNVFDFSRNKWTTKETKSKTQQYPDDRTQESFAFSAHFGYLSGGNIPNTRTCYSDIWKMDLESLGWTKLDYTLKTAVREHTTYVVKDCPLYSFGGVRPSSLRKNTLECFDVESDTLSRVCDGFGSRVSNNSGFIY</sequence>
<dbReference type="PANTHER" id="PTHR46428:SF1">
    <property type="entry name" value="KELCH DOMAIN-CONTAINING PROTEIN 10"/>
    <property type="match status" value="1"/>
</dbReference>
<keyword evidence="4" id="KW-1185">Reference proteome</keyword>
<dbReference type="GO" id="GO:0032874">
    <property type="term" value="P:positive regulation of stress-activated MAPK cascade"/>
    <property type="evidence" value="ECO:0007669"/>
    <property type="project" value="TreeGrafter"/>
</dbReference>
<name>A0A0C2IZ09_THEKT</name>
<accession>A0A0C2IZ09</accession>
<dbReference type="InterPro" id="IPR052125">
    <property type="entry name" value="KLHDC10"/>
</dbReference>
<gene>
    <name evidence="3" type="ORF">RF11_11902</name>
</gene>
<proteinExistence type="predicted"/>
<dbReference type="PANTHER" id="PTHR46428">
    <property type="entry name" value="KELCH DOMAIN-CONTAINING PROTEIN 10"/>
    <property type="match status" value="1"/>
</dbReference>
<evidence type="ECO:0000313" key="4">
    <source>
        <dbReference type="Proteomes" id="UP000031668"/>
    </source>
</evidence>
<keyword evidence="1" id="KW-0880">Kelch repeat</keyword>
<keyword evidence="2" id="KW-0677">Repeat</keyword>
<dbReference type="Pfam" id="PF24681">
    <property type="entry name" value="Kelch_KLHDC2_KLHL20_DRC7"/>
    <property type="match status" value="1"/>
</dbReference>
<dbReference type="EMBL" id="JWZT01001972">
    <property type="protein sequence ID" value="KII70759.1"/>
    <property type="molecule type" value="Genomic_DNA"/>
</dbReference>
<dbReference type="SUPFAM" id="SSF117281">
    <property type="entry name" value="Kelch motif"/>
    <property type="match status" value="2"/>
</dbReference>
<comment type="caution">
    <text evidence="3">The sequence shown here is derived from an EMBL/GenBank/DDBJ whole genome shotgun (WGS) entry which is preliminary data.</text>
</comment>
<evidence type="ECO:0000256" key="1">
    <source>
        <dbReference type="ARBA" id="ARBA00022441"/>
    </source>
</evidence>
<protein>
    <submittedName>
        <fullName evidence="3">Kelch domain-containing protein 10</fullName>
    </submittedName>
</protein>